<dbReference type="InterPro" id="IPR009293">
    <property type="entry name" value="UPF0478"/>
</dbReference>
<evidence type="ECO:0008006" key="4">
    <source>
        <dbReference type="Google" id="ProtNLM"/>
    </source>
</evidence>
<feature type="region of interest" description="Disordered" evidence="1">
    <location>
        <begin position="161"/>
        <end position="181"/>
    </location>
</feature>
<evidence type="ECO:0000256" key="2">
    <source>
        <dbReference type="SAM" id="Phobius"/>
    </source>
</evidence>
<keyword evidence="2" id="KW-0472">Membrane</keyword>
<accession>A0A1B2DII0</accession>
<dbReference type="RefSeq" id="WP_172455498.1">
    <property type="nucleotide sequence ID" value="NZ_CP016808.1"/>
</dbReference>
<dbReference type="EMBL" id="CP016808">
    <property type="protein sequence ID" value="ANY67475.1"/>
    <property type="molecule type" value="Genomic_DNA"/>
</dbReference>
<protein>
    <recommendedName>
        <fullName evidence="4">General stress protein</fullName>
    </recommendedName>
</protein>
<dbReference type="PANTHER" id="PTHR40070">
    <property type="entry name" value="UPF0478 PROTEIN YTXG"/>
    <property type="match status" value="1"/>
</dbReference>
<dbReference type="AlphaFoldDB" id="A0A1B2DII0"/>
<organism evidence="3">
    <name type="scientific">Paenibacillus sp. BIHB 4019</name>
    <dbReference type="NCBI Taxonomy" id="1870819"/>
    <lineage>
        <taxon>Bacteria</taxon>
        <taxon>Bacillati</taxon>
        <taxon>Bacillota</taxon>
        <taxon>Bacilli</taxon>
        <taxon>Bacillales</taxon>
        <taxon>Paenibacillaceae</taxon>
        <taxon>Paenibacillus</taxon>
    </lineage>
</organism>
<dbReference type="Pfam" id="PF06103">
    <property type="entry name" value="DUF948"/>
    <property type="match status" value="1"/>
</dbReference>
<proteinExistence type="predicted"/>
<evidence type="ECO:0000256" key="1">
    <source>
        <dbReference type="SAM" id="MobiDB-lite"/>
    </source>
</evidence>
<sequence>MLWEIGVLIAAIAFAILVYYVIEALRSLKYSLDEMRVTLVEVKHEISAIGTEVKGVVQTTNSVADDVNMKLKSLDSLFGSLDDVGHVVQEATSAVKESAVALISSVKTGQKMRKERAVVQAKAEAARPKVAVNSTKTELIAQGATLAAKVLQMLVERKANTAAADNVSRPTAMPNTASSRQ</sequence>
<keyword evidence="2" id="KW-1133">Transmembrane helix</keyword>
<name>A0A1B2DII0_9BACL</name>
<feature type="transmembrane region" description="Helical" evidence="2">
    <location>
        <begin position="6"/>
        <end position="22"/>
    </location>
</feature>
<gene>
    <name evidence="3" type="ORF">BBD42_14080</name>
</gene>
<evidence type="ECO:0000313" key="3">
    <source>
        <dbReference type="EMBL" id="ANY67475.1"/>
    </source>
</evidence>
<keyword evidence="2" id="KW-0812">Transmembrane</keyword>
<dbReference type="PANTHER" id="PTHR40070:SF1">
    <property type="entry name" value="UPF0478 PROTEIN YTXG"/>
    <property type="match status" value="1"/>
</dbReference>
<reference evidence="3" key="1">
    <citation type="submission" date="2016-08" db="EMBL/GenBank/DDBJ databases">
        <title>Complete Genome Seqeunce of Paenibacillus sp. BIHB 4019 from tea rhizoplane.</title>
        <authorList>
            <person name="Thakur R."/>
            <person name="Swarnkar M.K."/>
            <person name="Gulati A."/>
        </authorList>
    </citation>
    <scope>NUCLEOTIDE SEQUENCE [LARGE SCALE GENOMIC DNA]</scope>
    <source>
        <strain evidence="3">BIHB4019</strain>
    </source>
</reference>